<organism evidence="3 4">
    <name type="scientific">Aphanothece cf. minutissima CCALA 015</name>
    <dbReference type="NCBI Taxonomy" id="2107695"/>
    <lineage>
        <taxon>Bacteria</taxon>
        <taxon>Bacillati</taxon>
        <taxon>Cyanobacteriota</taxon>
        <taxon>Cyanophyceae</taxon>
        <taxon>Oscillatoriophycideae</taxon>
        <taxon>Chroococcales</taxon>
        <taxon>Aphanothecaceae</taxon>
        <taxon>Aphanothece</taxon>
    </lineage>
</organism>
<comment type="caution">
    <text evidence="3">The sequence shown here is derived from an EMBL/GenBank/DDBJ whole genome shotgun (WGS) entry which is preliminary data.</text>
</comment>
<feature type="chain" id="PRO_5046876892" description="Secreted protein" evidence="2">
    <location>
        <begin position="29"/>
        <end position="341"/>
    </location>
</feature>
<feature type="compositionally biased region" description="Gly residues" evidence="1">
    <location>
        <begin position="161"/>
        <end position="177"/>
    </location>
</feature>
<protein>
    <recommendedName>
        <fullName evidence="5">Secreted protein</fullName>
    </recommendedName>
</protein>
<feature type="compositionally biased region" description="Polar residues" evidence="1">
    <location>
        <begin position="179"/>
        <end position="189"/>
    </location>
</feature>
<dbReference type="Proteomes" id="UP000238218">
    <property type="component" value="Unassembled WGS sequence"/>
</dbReference>
<sequence length="341" mass="35875">MNRRFSGHLSQASLLFVALAVVAPQARAQGNPWGAPNQQTPVQTTPWGGGGGSGGPGYGQPGNRALSFPVQGVICDSSVSVCFNASGAALAETEREFGRRARRTLENNLVSNPIVDVTFADGRYCNFNLRGCWTNRQRTRFDPRLNPWVFGAAAGTPGGQGTVIGGAGSTWGPGGATTNGQLPTTGFQPPFTRTRQSGTCAWTNAGISIYNGTCRYEILQNNSNGSKTLAFTFDRLPASNPLRTLRFTAQGNGPWSIQMPNGSAAAVQSRVNADQYRSDIQLGWASVFNLGFRSTTTATTAQLNQALQPVDANGQVVQGGDSEALGQALGGLLQQLFGGGR</sequence>
<reference evidence="3 4" key="1">
    <citation type="submission" date="2018-03" db="EMBL/GenBank/DDBJ databases">
        <title>The ancient ancestry and fast evolution of plastids.</title>
        <authorList>
            <person name="Moore K.R."/>
            <person name="Magnabosco C."/>
            <person name="Momper L."/>
            <person name="Gold D.A."/>
            <person name="Bosak T."/>
            <person name="Fournier G.P."/>
        </authorList>
    </citation>
    <scope>NUCLEOTIDE SEQUENCE [LARGE SCALE GENOMIC DNA]</scope>
    <source>
        <strain evidence="3 4">CCALA 015</strain>
    </source>
</reference>
<dbReference type="InterPro" id="IPR008617">
    <property type="entry name" value="Uncharacterised_YcgJ"/>
</dbReference>
<evidence type="ECO:0000313" key="3">
    <source>
        <dbReference type="EMBL" id="PSB36359.1"/>
    </source>
</evidence>
<keyword evidence="4" id="KW-1185">Reference proteome</keyword>
<evidence type="ECO:0008006" key="5">
    <source>
        <dbReference type="Google" id="ProtNLM"/>
    </source>
</evidence>
<name>A0ABX5F4N4_9CHRO</name>
<dbReference type="Pfam" id="PF05666">
    <property type="entry name" value="YcgJ"/>
    <property type="match status" value="1"/>
</dbReference>
<gene>
    <name evidence="3" type="ORF">C7B81_14005</name>
</gene>
<keyword evidence="2" id="KW-0732">Signal</keyword>
<evidence type="ECO:0000313" key="4">
    <source>
        <dbReference type="Proteomes" id="UP000238218"/>
    </source>
</evidence>
<accession>A0ABX5F4N4</accession>
<evidence type="ECO:0000256" key="2">
    <source>
        <dbReference type="SAM" id="SignalP"/>
    </source>
</evidence>
<dbReference type="RefSeq" id="WP_106222667.1">
    <property type="nucleotide sequence ID" value="NZ_PVWP01000010.1"/>
</dbReference>
<evidence type="ECO:0000256" key="1">
    <source>
        <dbReference type="SAM" id="MobiDB-lite"/>
    </source>
</evidence>
<feature type="region of interest" description="Disordered" evidence="1">
    <location>
        <begin position="30"/>
        <end position="62"/>
    </location>
</feature>
<feature type="compositionally biased region" description="Gly residues" evidence="1">
    <location>
        <begin position="47"/>
        <end position="60"/>
    </location>
</feature>
<feature type="region of interest" description="Disordered" evidence="1">
    <location>
        <begin position="161"/>
        <end position="189"/>
    </location>
</feature>
<dbReference type="EMBL" id="PVWP01000010">
    <property type="protein sequence ID" value="PSB36359.1"/>
    <property type="molecule type" value="Genomic_DNA"/>
</dbReference>
<feature type="signal peptide" evidence="2">
    <location>
        <begin position="1"/>
        <end position="28"/>
    </location>
</feature>
<proteinExistence type="predicted"/>